<gene>
    <name evidence="2" type="ORF">EJP77_13020</name>
</gene>
<dbReference type="AlphaFoldDB" id="A0A3S1D8E3"/>
<feature type="region of interest" description="Disordered" evidence="1">
    <location>
        <begin position="63"/>
        <end position="152"/>
    </location>
</feature>
<comment type="caution">
    <text evidence="2">The sequence shown here is derived from an EMBL/GenBank/DDBJ whole genome shotgun (WGS) entry which is preliminary data.</text>
</comment>
<dbReference type="OrthoDB" id="2680673at2"/>
<name>A0A3S1D8E3_9BACL</name>
<sequence>MKNRTFMVGLGVGLILGALLLQIMLIGQGNEATQLLTKQQVQEAAERLGMKVYAGTEQVLTQQEWEAKTKEESQKKDQTETNTPTDPKTPSSSKTPAAPESTSSPKTPADPDKTDSASTPSTPKVNIPKTTKAAEPSKPEQIPFKISSGDNLSKVADGLKSAGVISDKSAFIQTAIDSKANYSLQTGSYTFKPGESLSSIISKITSKPFGK</sequence>
<keyword evidence="3" id="KW-1185">Reference proteome</keyword>
<evidence type="ECO:0000256" key="1">
    <source>
        <dbReference type="SAM" id="MobiDB-lite"/>
    </source>
</evidence>
<feature type="compositionally biased region" description="Polar residues" evidence="1">
    <location>
        <begin position="80"/>
        <end position="106"/>
    </location>
</feature>
<organism evidence="2 3">
    <name type="scientific">Paenibacillus zeisoli</name>
    <dbReference type="NCBI Taxonomy" id="2496267"/>
    <lineage>
        <taxon>Bacteria</taxon>
        <taxon>Bacillati</taxon>
        <taxon>Bacillota</taxon>
        <taxon>Bacilli</taxon>
        <taxon>Bacillales</taxon>
        <taxon>Paenibacillaceae</taxon>
        <taxon>Paenibacillus</taxon>
    </lineage>
</organism>
<proteinExistence type="predicted"/>
<protein>
    <recommendedName>
        <fullName evidence="4">Endolytic transglycosylase MltG</fullName>
    </recommendedName>
</protein>
<feature type="compositionally biased region" description="Basic and acidic residues" evidence="1">
    <location>
        <begin position="65"/>
        <end position="79"/>
    </location>
</feature>
<evidence type="ECO:0000313" key="3">
    <source>
        <dbReference type="Proteomes" id="UP000272464"/>
    </source>
</evidence>
<evidence type="ECO:0008006" key="4">
    <source>
        <dbReference type="Google" id="ProtNLM"/>
    </source>
</evidence>
<dbReference type="Proteomes" id="UP000272464">
    <property type="component" value="Unassembled WGS sequence"/>
</dbReference>
<reference evidence="2 3" key="1">
    <citation type="submission" date="2018-12" db="EMBL/GenBank/DDBJ databases">
        <authorList>
            <person name="Sun L."/>
            <person name="Chen Z."/>
        </authorList>
    </citation>
    <scope>NUCLEOTIDE SEQUENCE [LARGE SCALE GENOMIC DNA]</scope>
    <source>
        <strain evidence="2 3">3-5-3</strain>
    </source>
</reference>
<dbReference type="Gene3D" id="3.30.1490.480">
    <property type="entry name" value="Endolytic murein transglycosylase"/>
    <property type="match status" value="1"/>
</dbReference>
<dbReference type="RefSeq" id="WP_127199686.1">
    <property type="nucleotide sequence ID" value="NZ_RZNX01000005.1"/>
</dbReference>
<evidence type="ECO:0000313" key="2">
    <source>
        <dbReference type="EMBL" id="RUT29740.1"/>
    </source>
</evidence>
<dbReference type="EMBL" id="RZNX01000005">
    <property type="protein sequence ID" value="RUT29740.1"/>
    <property type="molecule type" value="Genomic_DNA"/>
</dbReference>
<accession>A0A3S1D8E3</accession>